<evidence type="ECO:0000313" key="3">
    <source>
        <dbReference type="Proteomes" id="UP000663829"/>
    </source>
</evidence>
<dbReference type="OrthoDB" id="5978656at2759"/>
<dbReference type="EMBL" id="CAJNOQ010015590">
    <property type="protein sequence ID" value="CAF1364444.1"/>
    <property type="molecule type" value="Genomic_DNA"/>
</dbReference>
<evidence type="ECO:0000313" key="2">
    <source>
        <dbReference type="EMBL" id="CAF4245648.1"/>
    </source>
</evidence>
<dbReference type="InterPro" id="IPR015422">
    <property type="entry name" value="PyrdxlP-dep_Trfase_small"/>
</dbReference>
<dbReference type="AlphaFoldDB" id="A0A815I8A1"/>
<accession>A0A815I8A1</accession>
<dbReference type="Gene3D" id="3.90.1150.10">
    <property type="entry name" value="Aspartate Aminotransferase, domain 1"/>
    <property type="match status" value="1"/>
</dbReference>
<dbReference type="EMBL" id="CAJOBC010071974">
    <property type="protein sequence ID" value="CAF4245648.1"/>
    <property type="molecule type" value="Genomic_DNA"/>
</dbReference>
<gene>
    <name evidence="1" type="ORF">GPM918_LOCUS31543</name>
    <name evidence="2" type="ORF">SRO942_LOCUS32192</name>
</gene>
<comment type="caution">
    <text evidence="1">The sequence shown here is derived from an EMBL/GenBank/DDBJ whole genome shotgun (WGS) entry which is preliminary data.</text>
</comment>
<protein>
    <submittedName>
        <fullName evidence="1">Uncharacterized protein</fullName>
    </submittedName>
</protein>
<organism evidence="1 3">
    <name type="scientific">Didymodactylos carnosus</name>
    <dbReference type="NCBI Taxonomy" id="1234261"/>
    <lineage>
        <taxon>Eukaryota</taxon>
        <taxon>Metazoa</taxon>
        <taxon>Spiralia</taxon>
        <taxon>Gnathifera</taxon>
        <taxon>Rotifera</taxon>
        <taxon>Eurotatoria</taxon>
        <taxon>Bdelloidea</taxon>
        <taxon>Philodinida</taxon>
        <taxon>Philodinidae</taxon>
        <taxon>Didymodactylos</taxon>
    </lineage>
</organism>
<keyword evidence="3" id="KW-1185">Reference proteome</keyword>
<dbReference type="Proteomes" id="UP000663829">
    <property type="component" value="Unassembled WGS sequence"/>
</dbReference>
<evidence type="ECO:0000313" key="1">
    <source>
        <dbReference type="EMBL" id="CAF1364444.1"/>
    </source>
</evidence>
<sequence>MQCYRALPHKQRREIANTFYITTIILIHISEAIRLYQLRSEPLILTQYLQYVIAKQCSGTLANLTTTDPFQRSTQISSRPKEITIQQLHDEMEKLGVVVIDIRDDIIRIAPVP</sequence>
<reference evidence="1" key="1">
    <citation type="submission" date="2021-02" db="EMBL/GenBank/DDBJ databases">
        <authorList>
            <person name="Nowell W R."/>
        </authorList>
    </citation>
    <scope>NUCLEOTIDE SEQUENCE</scope>
</reference>
<name>A0A815I8A1_9BILA</name>
<proteinExistence type="predicted"/>
<dbReference type="Proteomes" id="UP000681722">
    <property type="component" value="Unassembled WGS sequence"/>
</dbReference>